<reference evidence="8" key="1">
    <citation type="journal article" date="2015" name="Nat. Plants">
        <title>Genome expansion of Arabis alpina linked with retrotransposition and reduced symmetric DNA methylation.</title>
        <authorList>
            <person name="Willing E.M."/>
            <person name="Rawat V."/>
            <person name="Mandakova T."/>
            <person name="Maumus F."/>
            <person name="James G.V."/>
            <person name="Nordstroem K.J."/>
            <person name="Becker C."/>
            <person name="Warthmann N."/>
            <person name="Chica C."/>
            <person name="Szarzynska B."/>
            <person name="Zytnicki M."/>
            <person name="Albani M.C."/>
            <person name="Kiefer C."/>
            <person name="Bergonzi S."/>
            <person name="Castaings L."/>
            <person name="Mateos J.L."/>
            <person name="Berns M.C."/>
            <person name="Bujdoso N."/>
            <person name="Piofczyk T."/>
            <person name="de Lorenzo L."/>
            <person name="Barrero-Sicilia C."/>
            <person name="Mateos I."/>
            <person name="Piednoel M."/>
            <person name="Hagmann J."/>
            <person name="Chen-Min-Tao R."/>
            <person name="Iglesias-Fernandez R."/>
            <person name="Schuster S.C."/>
            <person name="Alonso-Blanco C."/>
            <person name="Roudier F."/>
            <person name="Carbonero P."/>
            <person name="Paz-Ares J."/>
            <person name="Davis S.J."/>
            <person name="Pecinka A."/>
            <person name="Quesneville H."/>
            <person name="Colot V."/>
            <person name="Lysak M.A."/>
            <person name="Weigel D."/>
            <person name="Coupland G."/>
            <person name="Schneeberger K."/>
        </authorList>
    </citation>
    <scope>NUCLEOTIDE SEQUENCE [LARGE SCALE GENOMIC DNA]</scope>
    <source>
        <strain evidence="8">cv. Pajares</strain>
    </source>
</reference>
<evidence type="ECO:0000259" key="6">
    <source>
        <dbReference type="PROSITE" id="PS51649"/>
    </source>
</evidence>
<gene>
    <name evidence="7" type="ordered locus">AALP_Aa5g123300</name>
</gene>
<dbReference type="Proteomes" id="UP000029120">
    <property type="component" value="Chromosome 5"/>
</dbReference>
<evidence type="ECO:0008006" key="9">
    <source>
        <dbReference type="Google" id="ProtNLM"/>
    </source>
</evidence>
<evidence type="ECO:0000256" key="1">
    <source>
        <dbReference type="ARBA" id="ARBA00004906"/>
    </source>
</evidence>
<comment type="similarity">
    <text evidence="3">Belongs to the NPH3 family.</text>
</comment>
<dbReference type="PROSITE" id="PS51649">
    <property type="entry name" value="NPH3"/>
    <property type="match status" value="1"/>
</dbReference>
<dbReference type="GO" id="GO:0016567">
    <property type="term" value="P:protein ubiquitination"/>
    <property type="evidence" value="ECO:0007669"/>
    <property type="project" value="UniProtKB-UniPathway"/>
</dbReference>
<dbReference type="Gramene" id="KFK34271">
    <property type="protein sequence ID" value="KFK34271"/>
    <property type="gene ID" value="AALP_AA5G123300"/>
</dbReference>
<dbReference type="eggNOG" id="ENOG502QUFV">
    <property type="taxonomic scope" value="Eukaryota"/>
</dbReference>
<evidence type="ECO:0000313" key="8">
    <source>
        <dbReference type="Proteomes" id="UP000029120"/>
    </source>
</evidence>
<keyword evidence="8" id="KW-1185">Reference proteome</keyword>
<dbReference type="InterPro" id="IPR027356">
    <property type="entry name" value="NPH3_dom"/>
</dbReference>
<dbReference type="Pfam" id="PF03000">
    <property type="entry name" value="NPH3"/>
    <property type="match status" value="1"/>
</dbReference>
<evidence type="ECO:0000256" key="2">
    <source>
        <dbReference type="ARBA" id="ARBA00022786"/>
    </source>
</evidence>
<organism evidence="7 8">
    <name type="scientific">Arabis alpina</name>
    <name type="common">Alpine rock-cress</name>
    <dbReference type="NCBI Taxonomy" id="50452"/>
    <lineage>
        <taxon>Eukaryota</taxon>
        <taxon>Viridiplantae</taxon>
        <taxon>Streptophyta</taxon>
        <taxon>Embryophyta</taxon>
        <taxon>Tracheophyta</taxon>
        <taxon>Spermatophyta</taxon>
        <taxon>Magnoliopsida</taxon>
        <taxon>eudicotyledons</taxon>
        <taxon>Gunneridae</taxon>
        <taxon>Pentapetalae</taxon>
        <taxon>rosids</taxon>
        <taxon>malvids</taxon>
        <taxon>Brassicales</taxon>
        <taxon>Brassicaceae</taxon>
        <taxon>Arabideae</taxon>
        <taxon>Arabis</taxon>
    </lineage>
</organism>
<name>A0A087GWL9_ARAAL</name>
<keyword evidence="2" id="KW-0833">Ubl conjugation pathway</keyword>
<dbReference type="OrthoDB" id="624345at2759"/>
<dbReference type="InterPro" id="IPR000210">
    <property type="entry name" value="BTB/POZ_dom"/>
</dbReference>
<dbReference type="PANTHER" id="PTHR32370">
    <property type="entry name" value="OS12G0117600 PROTEIN"/>
    <property type="match status" value="1"/>
</dbReference>
<evidence type="ECO:0000259" key="5">
    <source>
        <dbReference type="PROSITE" id="PS50097"/>
    </source>
</evidence>
<dbReference type="Gene3D" id="3.30.710.10">
    <property type="entry name" value="Potassium Channel Kv1.1, Chain A"/>
    <property type="match status" value="1"/>
</dbReference>
<dbReference type="SMART" id="SM00225">
    <property type="entry name" value="BTB"/>
    <property type="match status" value="1"/>
</dbReference>
<evidence type="ECO:0000256" key="4">
    <source>
        <dbReference type="SAM" id="Coils"/>
    </source>
</evidence>
<proteinExistence type="inferred from homology"/>
<accession>A0A087GWL9</accession>
<protein>
    <recommendedName>
        <fullName evidence="9">NPH3 domain-containing protein</fullName>
    </recommendedName>
</protein>
<evidence type="ECO:0000256" key="3">
    <source>
        <dbReference type="PROSITE-ProRule" id="PRU00982"/>
    </source>
</evidence>
<dbReference type="OMA" id="EDIVDWW"/>
<dbReference type="InterPro" id="IPR011333">
    <property type="entry name" value="SKP1/BTB/POZ_sf"/>
</dbReference>
<keyword evidence="4" id="KW-0175">Coiled coil</keyword>
<feature type="domain" description="NPH3" evidence="6">
    <location>
        <begin position="182"/>
        <end position="445"/>
    </location>
</feature>
<dbReference type="AlphaFoldDB" id="A0A087GWL9"/>
<comment type="pathway">
    <text evidence="1">Protein modification; protein ubiquitination.</text>
</comment>
<evidence type="ECO:0000313" key="7">
    <source>
        <dbReference type="EMBL" id="KFK34271.1"/>
    </source>
</evidence>
<dbReference type="SUPFAM" id="SSF54695">
    <property type="entry name" value="POZ domain"/>
    <property type="match status" value="1"/>
</dbReference>
<sequence length="551" mass="62811">MSAKKEELVSSAMKRTSEWISSQEIPSDVSVHIGETLFSLHKFPLVSKCGFIKKLTTQSSNDSNITVIKIPDFPVGAEAFELAIKFCYNINFELNTENIAMLRCAAEYLEMTEEHAVGNLVETTEVYLNEVILKSLSNSVKVLRKCEDSLPIAQRVKLVSRCIDVIAYITCQESHIKQAIVDWWAEDLVGLRIDMFRRVLIAMMARGFKRYALGPVLMLYAQKALRGLEIFEKGTKKMEAEQEHEKRVILETIVNLLPRERNAMSVSFLSMLLRAAIYLETTVACRFDLEKRIGLQLRQAVLDDLLIPSFNGDNMIFDVDTVQRILMNYLEFEVEGNSVDFAGDIGELMETYLAEIASDRNINLAKFIGLAECIPEQSRITEDGMYRAIDIYLKAHPNISEVEKKKVCSLMDCNKLSQEASAHAAQNDRLHVQTVVKVLHYEQQSLRQILRDTDSPAAYNNDDELSQLNRENQELKLELLKVKMNFKEFEEEKTFEVMSSSDYSLVSIASVVKPRRKSFISYVSRKLGKLNPFSMTQGRIIPPKGRRHSIS</sequence>
<dbReference type="EMBL" id="CM002873">
    <property type="protein sequence ID" value="KFK34271.1"/>
    <property type="molecule type" value="Genomic_DNA"/>
</dbReference>
<dbReference type="Pfam" id="PF00651">
    <property type="entry name" value="BTB"/>
    <property type="match status" value="1"/>
</dbReference>
<dbReference type="InterPro" id="IPR043454">
    <property type="entry name" value="NPH3/RPT2-like"/>
</dbReference>
<feature type="coiled-coil region" evidence="4">
    <location>
        <begin position="458"/>
        <end position="492"/>
    </location>
</feature>
<dbReference type="PROSITE" id="PS50097">
    <property type="entry name" value="BTB"/>
    <property type="match status" value="1"/>
</dbReference>
<feature type="domain" description="BTB" evidence="5">
    <location>
        <begin position="27"/>
        <end position="96"/>
    </location>
</feature>
<dbReference type="UniPathway" id="UPA00143"/>